<sequence length="153" mass="17349">MADTTRYQKIGKTIKIFAVAQVALVLMLGYMAVQFQAKFQAIGMPGRFMNGVVASFVIQMLLFYPIYRFAAKEAERDLTLSTSNLSSEELKAVTKKKRMGDIVKASVFFFFGMFILQAPNTPIVLCVLYFSFVLTVLSYLQCYNFAAKKLMRQ</sequence>
<gene>
    <name evidence="2" type="ORF">GMST_11800</name>
</gene>
<organism evidence="2 3">
    <name type="scientific">Geomonas silvestris</name>
    <dbReference type="NCBI Taxonomy" id="2740184"/>
    <lineage>
        <taxon>Bacteria</taxon>
        <taxon>Pseudomonadati</taxon>
        <taxon>Thermodesulfobacteriota</taxon>
        <taxon>Desulfuromonadia</taxon>
        <taxon>Geobacterales</taxon>
        <taxon>Geobacteraceae</taxon>
        <taxon>Geomonas</taxon>
    </lineage>
</organism>
<accession>A0A6V8MFV9</accession>
<keyword evidence="1" id="KW-0812">Transmembrane</keyword>
<keyword evidence="1" id="KW-0472">Membrane</keyword>
<feature type="transmembrane region" description="Helical" evidence="1">
    <location>
        <begin position="48"/>
        <end position="67"/>
    </location>
</feature>
<name>A0A6V8MFV9_9BACT</name>
<evidence type="ECO:0000313" key="3">
    <source>
        <dbReference type="Proteomes" id="UP000556026"/>
    </source>
</evidence>
<proteinExistence type="predicted"/>
<dbReference type="EMBL" id="BLXX01000002">
    <property type="protein sequence ID" value="GFO58855.1"/>
    <property type="molecule type" value="Genomic_DNA"/>
</dbReference>
<dbReference type="Proteomes" id="UP000556026">
    <property type="component" value="Unassembled WGS sequence"/>
</dbReference>
<feature type="transmembrane region" description="Helical" evidence="1">
    <location>
        <begin position="122"/>
        <end position="146"/>
    </location>
</feature>
<protein>
    <submittedName>
        <fullName evidence="2">Uncharacterized protein</fullName>
    </submittedName>
</protein>
<reference evidence="3" key="1">
    <citation type="submission" date="2020-06" db="EMBL/GenBank/DDBJ databases">
        <title>Draft genomic sequence of Geomonas sp. Red330.</title>
        <authorList>
            <person name="Itoh H."/>
            <person name="Zhenxing X."/>
            <person name="Ushijima N."/>
            <person name="Masuda Y."/>
            <person name="Shiratori Y."/>
            <person name="Senoo K."/>
        </authorList>
    </citation>
    <scope>NUCLEOTIDE SEQUENCE [LARGE SCALE GENOMIC DNA]</scope>
    <source>
        <strain evidence="3">Red330</strain>
    </source>
</reference>
<dbReference type="AlphaFoldDB" id="A0A6V8MFV9"/>
<keyword evidence="3" id="KW-1185">Reference proteome</keyword>
<feature type="transmembrane region" description="Helical" evidence="1">
    <location>
        <begin position="16"/>
        <end position="36"/>
    </location>
</feature>
<feature type="transmembrane region" description="Helical" evidence="1">
    <location>
        <begin position="99"/>
        <end position="116"/>
    </location>
</feature>
<dbReference type="RefSeq" id="WP_183353699.1">
    <property type="nucleotide sequence ID" value="NZ_BLXX01000002.1"/>
</dbReference>
<evidence type="ECO:0000256" key="1">
    <source>
        <dbReference type="SAM" id="Phobius"/>
    </source>
</evidence>
<evidence type="ECO:0000313" key="2">
    <source>
        <dbReference type="EMBL" id="GFO58855.1"/>
    </source>
</evidence>
<comment type="caution">
    <text evidence="2">The sequence shown here is derived from an EMBL/GenBank/DDBJ whole genome shotgun (WGS) entry which is preliminary data.</text>
</comment>
<keyword evidence="1" id="KW-1133">Transmembrane helix</keyword>